<dbReference type="GO" id="GO:0003678">
    <property type="term" value="F:DNA helicase activity"/>
    <property type="evidence" value="ECO:0007669"/>
    <property type="project" value="TreeGrafter"/>
</dbReference>
<keyword evidence="5" id="KW-0694">RNA-binding</keyword>
<feature type="region of interest" description="Disordered" evidence="7">
    <location>
        <begin position="121"/>
        <end position="145"/>
    </location>
</feature>
<sequence length="1138" mass="129179">MYFLTTVANYLETHTYSRLKRIKTKDLIMSTARKKMSVWRPLELHRFISRNADLSNKNRTILLFYCGKSSNILRTFSFKELELRVSAFRSFCTIVKTEIPKFVTSEGSAVKSSRAVSSVGRNAGYETHTGSTTPPKWSPPQKKRKPKIDLELDKQLQELNEQYSSIQNALQAIFPFPKNNLHNAYAIVSSQLGSQHTVQFEYEHVSQAPACWQCTAKVEWPSVARFTSRGASKGEAANRASLDALQWLQSIGKLNQKGEVELMMKMNRQAAKQTPVAEIHLSAESLESVERIVNKYYEEVAKISKIPTIEAAEPQVTSDSDEELESDTLPIQHEKWLFPHVADRRDKELLRRYERVQERRNKFSSVLPIHNFKDDIMELVNNNSVVVIKGEPGCGKSTQVPQYIMESYASQQAATDCNIVITQPRRISAIALAERVAHERDEQVGDVVGYHVRLHAKHPRYQDGYILFCSTGMLVRKMIADSALQGVTHVIVDEAHERDTYVDFLLLLLKRALQLNPSLKVIIMSATINAELFTRFFNDCPSISIPGFTYPVEHHFLDDRIKSMLEKNGVTFETEDTERPVVNIEAIVNMVTWIDENKPEGAILVFLPGWLEIRTVMEEIAALSYASHFMVVPAHSRLSSEDQKRIFERPLDGRRKVILSTNIAETSLTIDDVVYVIDSGAVKEERMDLKSGLVCLDNQWASQANVLQRRGRAGRVRPGESYHLFTEDMFHSLEKFPTPMIKRIPLTRSVLDVKMYTKDENITQFLSCLPEPPLEEAVSQAVGVLQSMGALDLDENLTPLGKRIYKFPLDPYLSKALVHACIFKCVNPMLTIATLLAADYSIFENTLGLKGRVRLVKQRQSPASDHIASAYLYQEWENLDWTNPAESRADCQQKGLSYRNMDRTRQLKKLHGELLNSSKLIPEVENINDMSMPCNQFSRYDELVKSVLLSGLGKILVFQKPIRKRGLMLRTLDGSPAVISSESVNSKFKEFPTPFLTYYKSLSSAERRAVIVHESSLLSPVSLVLFMPGVLTLKNMVGLENENSVISVEGARPVYIEVNKKEGEQLLHLRQVVWNVLEYLVEYEGRPRDVEQYKAICQFRDDLLPVLADLTGEQGANIDFTESGELRTEPPSDRMQSG</sequence>
<evidence type="ECO:0000256" key="1">
    <source>
        <dbReference type="ARBA" id="ARBA00022741"/>
    </source>
</evidence>
<feature type="region of interest" description="Disordered" evidence="7">
    <location>
        <begin position="1118"/>
        <end position="1138"/>
    </location>
</feature>
<dbReference type="GO" id="GO:0005634">
    <property type="term" value="C:nucleus"/>
    <property type="evidence" value="ECO:0007669"/>
    <property type="project" value="TreeGrafter"/>
</dbReference>
<protein>
    <recommendedName>
        <fullName evidence="13">RNA helicase</fullName>
    </recommendedName>
</protein>
<dbReference type="EMBL" id="GECU01030878">
    <property type="protein sequence ID" value="JAS76828.1"/>
    <property type="molecule type" value="Transcribed_RNA"/>
</dbReference>
<name>A0A1B6JUF2_9HEMI</name>
<dbReference type="SUPFAM" id="SSF52540">
    <property type="entry name" value="P-loop containing nucleoside triphosphate hydrolases"/>
    <property type="match status" value="1"/>
</dbReference>
<evidence type="ECO:0000313" key="10">
    <source>
        <dbReference type="EMBL" id="JAS76828.1"/>
    </source>
</evidence>
<dbReference type="GO" id="GO:0016787">
    <property type="term" value="F:hydrolase activity"/>
    <property type="evidence" value="ECO:0007669"/>
    <property type="project" value="UniProtKB-KW"/>
</dbReference>
<organism evidence="11">
    <name type="scientific">Homalodisca liturata</name>
    <dbReference type="NCBI Taxonomy" id="320908"/>
    <lineage>
        <taxon>Eukaryota</taxon>
        <taxon>Metazoa</taxon>
        <taxon>Ecdysozoa</taxon>
        <taxon>Arthropoda</taxon>
        <taxon>Hexapoda</taxon>
        <taxon>Insecta</taxon>
        <taxon>Pterygota</taxon>
        <taxon>Neoptera</taxon>
        <taxon>Paraneoptera</taxon>
        <taxon>Hemiptera</taxon>
        <taxon>Auchenorrhyncha</taxon>
        <taxon>Membracoidea</taxon>
        <taxon>Cicadellidae</taxon>
        <taxon>Cicadellinae</taxon>
        <taxon>Proconiini</taxon>
        <taxon>Homalodisca</taxon>
    </lineage>
</organism>
<dbReference type="FunFam" id="3.40.50.300:FF:000526">
    <property type="entry name" value="DExH-box ATP-dependent RNA helicase DExH3"/>
    <property type="match status" value="1"/>
</dbReference>
<accession>A0A1B6JUF2</accession>
<dbReference type="PROSITE" id="PS51194">
    <property type="entry name" value="HELICASE_CTER"/>
    <property type="match status" value="1"/>
</dbReference>
<dbReference type="InterPro" id="IPR011545">
    <property type="entry name" value="DEAD/DEAH_box_helicase_dom"/>
</dbReference>
<evidence type="ECO:0000259" key="8">
    <source>
        <dbReference type="PROSITE" id="PS51192"/>
    </source>
</evidence>
<dbReference type="AlphaFoldDB" id="A0A1B6JUF2"/>
<dbReference type="InterPro" id="IPR027417">
    <property type="entry name" value="P-loop_NTPase"/>
</dbReference>
<dbReference type="Gene3D" id="3.30.160.20">
    <property type="match status" value="1"/>
</dbReference>
<evidence type="ECO:0000313" key="11">
    <source>
        <dbReference type="EMBL" id="JAT02807.1"/>
    </source>
</evidence>
<reference evidence="11" key="1">
    <citation type="submission" date="2015-11" db="EMBL/GenBank/DDBJ databases">
        <title>De novo transcriptome assembly of four potential Pierce s Disease insect vectors from Arizona vineyards.</title>
        <authorList>
            <person name="Tassone E.E."/>
        </authorList>
    </citation>
    <scope>NUCLEOTIDE SEQUENCE</scope>
</reference>
<keyword evidence="3" id="KW-0347">Helicase</keyword>
<evidence type="ECO:0000259" key="9">
    <source>
        <dbReference type="PROSITE" id="PS51194"/>
    </source>
</evidence>
<dbReference type="InterPro" id="IPR014001">
    <property type="entry name" value="Helicase_ATP-bd"/>
</dbReference>
<dbReference type="GO" id="GO:0005737">
    <property type="term" value="C:cytoplasm"/>
    <property type="evidence" value="ECO:0007669"/>
    <property type="project" value="TreeGrafter"/>
</dbReference>
<dbReference type="InterPro" id="IPR007502">
    <property type="entry name" value="Helicase-assoc_dom"/>
</dbReference>
<dbReference type="GO" id="GO:0002151">
    <property type="term" value="F:G-quadruplex RNA binding"/>
    <property type="evidence" value="ECO:0007669"/>
    <property type="project" value="TreeGrafter"/>
</dbReference>
<evidence type="ECO:0000256" key="6">
    <source>
        <dbReference type="ARBA" id="ARBA00060772"/>
    </source>
</evidence>
<dbReference type="EMBL" id="GECU01004084">
    <property type="protein sequence ID" value="JAT03623.1"/>
    <property type="molecule type" value="Transcribed_RNA"/>
</dbReference>
<dbReference type="SMART" id="SM00847">
    <property type="entry name" value="HA2"/>
    <property type="match status" value="1"/>
</dbReference>
<keyword evidence="2" id="KW-0378">Hydrolase</keyword>
<dbReference type="InterPro" id="IPR048333">
    <property type="entry name" value="HA2_WH"/>
</dbReference>
<dbReference type="Gene3D" id="1.20.120.1080">
    <property type="match status" value="1"/>
</dbReference>
<dbReference type="PANTHER" id="PTHR18934:SF257">
    <property type="entry name" value="ATP-DEPENDENT RNA HELICASE DHX30"/>
    <property type="match status" value="1"/>
</dbReference>
<dbReference type="SMART" id="SM00490">
    <property type="entry name" value="HELICc"/>
    <property type="match status" value="1"/>
</dbReference>
<evidence type="ECO:0000256" key="4">
    <source>
        <dbReference type="ARBA" id="ARBA00022840"/>
    </source>
</evidence>
<proteinExistence type="inferred from homology"/>
<dbReference type="Gene3D" id="3.40.50.300">
    <property type="entry name" value="P-loop containing nucleotide triphosphate hydrolases"/>
    <property type="match status" value="2"/>
</dbReference>
<dbReference type="PANTHER" id="PTHR18934">
    <property type="entry name" value="ATP-DEPENDENT RNA HELICASE"/>
    <property type="match status" value="1"/>
</dbReference>
<evidence type="ECO:0000256" key="2">
    <source>
        <dbReference type="ARBA" id="ARBA00022801"/>
    </source>
</evidence>
<evidence type="ECO:0000256" key="3">
    <source>
        <dbReference type="ARBA" id="ARBA00022806"/>
    </source>
</evidence>
<gene>
    <name evidence="12" type="ORF">g.35586</name>
    <name evidence="10" type="ORF">g.35589</name>
    <name evidence="11" type="ORF">g.35592</name>
</gene>
<feature type="domain" description="Helicase ATP-binding" evidence="8">
    <location>
        <begin position="377"/>
        <end position="546"/>
    </location>
</feature>
<dbReference type="PROSITE" id="PS51192">
    <property type="entry name" value="HELICASE_ATP_BIND_1"/>
    <property type="match status" value="1"/>
</dbReference>
<comment type="similarity">
    <text evidence="6">Belongs to the DExH box helicase family.</text>
</comment>
<evidence type="ECO:0008006" key="13">
    <source>
        <dbReference type="Google" id="ProtNLM"/>
    </source>
</evidence>
<evidence type="ECO:0000256" key="5">
    <source>
        <dbReference type="ARBA" id="ARBA00022884"/>
    </source>
</evidence>
<dbReference type="InterPro" id="IPR001650">
    <property type="entry name" value="Helicase_C-like"/>
</dbReference>
<keyword evidence="1" id="KW-0547">Nucleotide-binding</keyword>
<dbReference type="CDD" id="cd18791">
    <property type="entry name" value="SF2_C_RHA"/>
    <property type="match status" value="1"/>
</dbReference>
<dbReference type="EMBL" id="GECU01004900">
    <property type="protein sequence ID" value="JAT02807.1"/>
    <property type="molecule type" value="Transcribed_RNA"/>
</dbReference>
<dbReference type="GO" id="GO:0005524">
    <property type="term" value="F:ATP binding"/>
    <property type="evidence" value="ECO:0007669"/>
    <property type="project" value="UniProtKB-KW"/>
</dbReference>
<dbReference type="Pfam" id="PF04408">
    <property type="entry name" value="WHD_HA2"/>
    <property type="match status" value="1"/>
</dbReference>
<dbReference type="SMART" id="SM00487">
    <property type="entry name" value="DEXDc"/>
    <property type="match status" value="1"/>
</dbReference>
<dbReference type="GO" id="GO:0003724">
    <property type="term" value="F:RNA helicase activity"/>
    <property type="evidence" value="ECO:0007669"/>
    <property type="project" value="TreeGrafter"/>
</dbReference>
<keyword evidence="4" id="KW-0067">ATP-binding</keyword>
<evidence type="ECO:0000256" key="7">
    <source>
        <dbReference type="SAM" id="MobiDB-lite"/>
    </source>
</evidence>
<dbReference type="Pfam" id="PF00271">
    <property type="entry name" value="Helicase_C"/>
    <property type="match status" value="1"/>
</dbReference>
<dbReference type="Pfam" id="PF00270">
    <property type="entry name" value="DEAD"/>
    <property type="match status" value="1"/>
</dbReference>
<evidence type="ECO:0000313" key="12">
    <source>
        <dbReference type="EMBL" id="JAT03623.1"/>
    </source>
</evidence>
<feature type="domain" description="Helicase C-terminal" evidence="9">
    <location>
        <begin position="586"/>
        <end position="766"/>
    </location>
</feature>
<dbReference type="CDD" id="cd17917">
    <property type="entry name" value="DEXHc_RHA-like"/>
    <property type="match status" value="1"/>
</dbReference>